<evidence type="ECO:0000256" key="1">
    <source>
        <dbReference type="SAM" id="MobiDB-lite"/>
    </source>
</evidence>
<reference evidence="2" key="1">
    <citation type="journal article" date="2020" name="Microb. Genom.">
        <title>Genetic diversity of clinical and environmental Mucorales isolates obtained from an investigation of mucormycosis cases among solid organ transplant recipients.</title>
        <authorList>
            <person name="Nguyen M.H."/>
            <person name="Kaul D."/>
            <person name="Muto C."/>
            <person name="Cheng S.J."/>
            <person name="Richter R.A."/>
            <person name="Bruno V.M."/>
            <person name="Liu G."/>
            <person name="Beyhan S."/>
            <person name="Sundermann A.J."/>
            <person name="Mounaud S."/>
            <person name="Pasculle A.W."/>
            <person name="Nierman W.C."/>
            <person name="Driscoll E."/>
            <person name="Cumbie R."/>
            <person name="Clancy C.J."/>
            <person name="Dupont C.L."/>
        </authorList>
    </citation>
    <scope>NUCLEOTIDE SEQUENCE</scope>
    <source>
        <strain evidence="2">GL11</strain>
    </source>
</reference>
<comment type="caution">
    <text evidence="2">The sequence shown here is derived from an EMBL/GenBank/DDBJ whole genome shotgun (WGS) entry which is preliminary data.</text>
</comment>
<organism evidence="2 3">
    <name type="scientific">Rhizopus oryzae</name>
    <name type="common">Mucormycosis agent</name>
    <name type="synonym">Rhizopus arrhizus var. delemar</name>
    <dbReference type="NCBI Taxonomy" id="64495"/>
    <lineage>
        <taxon>Eukaryota</taxon>
        <taxon>Fungi</taxon>
        <taxon>Fungi incertae sedis</taxon>
        <taxon>Mucoromycota</taxon>
        <taxon>Mucoromycotina</taxon>
        <taxon>Mucoromycetes</taxon>
        <taxon>Mucorales</taxon>
        <taxon>Mucorineae</taxon>
        <taxon>Rhizopodaceae</taxon>
        <taxon>Rhizopus</taxon>
    </lineage>
</organism>
<gene>
    <name evidence="2" type="ORF">G6F64_012654</name>
</gene>
<name>A0A9P6WWY9_RHIOR</name>
<protein>
    <submittedName>
        <fullName evidence="2">Uncharacterized protein</fullName>
    </submittedName>
</protein>
<evidence type="ECO:0000313" key="2">
    <source>
        <dbReference type="EMBL" id="KAG1300488.1"/>
    </source>
</evidence>
<dbReference type="OrthoDB" id="2289409at2759"/>
<sequence>MNTDFEMIELSLQQEEEEQTTEIYVSMMPMIRSKWVTAMPSSDVMDLDEEVNEELGALDSEENNYNEDNSENENESNDKLAKPTIEEFTKKLASNNKENEKTLKYRKYNQEQIKEFICLITEMVSCKRCSFTNWYRFKFSLPFPKTMDGRGEDT</sequence>
<feature type="compositionally biased region" description="Acidic residues" evidence="1">
    <location>
        <begin position="59"/>
        <end position="75"/>
    </location>
</feature>
<evidence type="ECO:0000313" key="3">
    <source>
        <dbReference type="Proteomes" id="UP000716291"/>
    </source>
</evidence>
<proteinExistence type="predicted"/>
<keyword evidence="3" id="KW-1185">Reference proteome</keyword>
<dbReference type="Proteomes" id="UP000716291">
    <property type="component" value="Unassembled WGS sequence"/>
</dbReference>
<accession>A0A9P6WWY9</accession>
<feature type="region of interest" description="Disordered" evidence="1">
    <location>
        <begin position="47"/>
        <end position="83"/>
    </location>
</feature>
<dbReference type="AlphaFoldDB" id="A0A9P6WWY9"/>
<dbReference type="EMBL" id="JAANQT010004086">
    <property type="protein sequence ID" value="KAG1300488.1"/>
    <property type="molecule type" value="Genomic_DNA"/>
</dbReference>